<dbReference type="KEGG" id="ctes:O987_02260"/>
<name>A0A076PIT8_COMTE</name>
<dbReference type="Pfam" id="PF21158">
    <property type="entry name" value="flgK_1st_1"/>
    <property type="match status" value="1"/>
</dbReference>
<dbReference type="GO" id="GO:0005576">
    <property type="term" value="C:extracellular region"/>
    <property type="evidence" value="ECO:0007669"/>
    <property type="project" value="UniProtKB-SubCell"/>
</dbReference>
<dbReference type="EMBL" id="CP006704">
    <property type="protein sequence ID" value="AIJ44641.1"/>
    <property type="molecule type" value="Genomic_DNA"/>
</dbReference>
<evidence type="ECO:0000256" key="4">
    <source>
        <dbReference type="ARBA" id="ARBA00016244"/>
    </source>
</evidence>
<comment type="similarity">
    <text evidence="3">Belongs to the flagella basal body rod proteins family.</text>
</comment>
<evidence type="ECO:0000313" key="11">
    <source>
        <dbReference type="EMBL" id="AIJ44641.1"/>
    </source>
</evidence>
<evidence type="ECO:0000259" key="7">
    <source>
        <dbReference type="Pfam" id="PF00460"/>
    </source>
</evidence>
<keyword evidence="11" id="KW-0969">Cilium</keyword>
<evidence type="ECO:0000256" key="1">
    <source>
        <dbReference type="ARBA" id="ARBA00004365"/>
    </source>
</evidence>
<evidence type="ECO:0000256" key="6">
    <source>
        <dbReference type="ARBA" id="ARBA00023143"/>
    </source>
</evidence>
<protein>
    <recommendedName>
        <fullName evidence="4">Flagellar hook-associated protein 1</fullName>
    </recommendedName>
</protein>
<dbReference type="GO" id="GO:0005198">
    <property type="term" value="F:structural molecule activity"/>
    <property type="evidence" value="ECO:0007669"/>
    <property type="project" value="InterPro"/>
</dbReference>
<dbReference type="InterPro" id="IPR001444">
    <property type="entry name" value="Flag_bb_rod_N"/>
</dbReference>
<gene>
    <name evidence="11" type="ORF">O987_02260</name>
</gene>
<feature type="domain" description="Flagellar hook-associated protein 1 D2-like" evidence="9">
    <location>
        <begin position="355"/>
        <end position="426"/>
    </location>
</feature>
<dbReference type="Proteomes" id="UP000028782">
    <property type="component" value="Chromosome"/>
</dbReference>
<dbReference type="Pfam" id="PF06429">
    <property type="entry name" value="Flg_bbr_C"/>
    <property type="match status" value="1"/>
</dbReference>
<dbReference type="InterPro" id="IPR049119">
    <property type="entry name" value="FlgK_D2-like"/>
</dbReference>
<dbReference type="GO" id="GO:0009424">
    <property type="term" value="C:bacterial-type flagellum hook"/>
    <property type="evidence" value="ECO:0007669"/>
    <property type="project" value="InterPro"/>
</dbReference>
<dbReference type="AlphaFoldDB" id="A0A076PIT8"/>
<keyword evidence="6" id="KW-0975">Bacterial flagellum</keyword>
<dbReference type="InterPro" id="IPR002371">
    <property type="entry name" value="FlgK"/>
</dbReference>
<dbReference type="Pfam" id="PF22638">
    <property type="entry name" value="FlgK_D1"/>
    <property type="match status" value="1"/>
</dbReference>
<sequence>MSLLNVGARALMANQIALQTTGHNIANVNTAGYSRQSVAFQTSAGQNIGNGYIGNGADVATILRNFSELLNRQAAAASAVSASDAARSQSLNQMQEVFSGGSNGLGAAVNDMLNSFADVSSAPTDLTSRNVVLTRMNELAARFRSASGQLDELDYNTKQQMTNDVNVVNSLASQVASLNSQISRAVATGGVPNDLLDQRDQLVRDINKYVQTSQVDAGDGSITLFVGGSQPLVMGQTAAQLSLKESVQYPGSGQMSLYFQQGSGQTVELTANMVGGGELAGLLQFQNSDLTEGRNLLGRMAATLGAAMNQQQQSGLTLDGKPGAALFTVPSTVVGHTSIAGITAQAQFVDTASTSIPKTPLDYTGYQASDYKVLFKDNGALSLIRLSDNKVTDFADINELATTTVDGLRFNVSGAGAKGESVLFQPYANVAHDFKALVSSPRDLAAANPITAGMSQSNKGNLQLAGLKVNSGDFTVPPTTTGVQLSFQTDAQGNISYTVSGSSNAGSNVSGKPYVSGQPIEVDGWSITLTGTPHDGDSVLVGDALDPQYGDAYTRNAGNAGAFMDLRDAKVFDGGTSLSDGYSALIAQVGTRTQSANYAAKLSSTIADNLEADRTAVSGVNLDEEAAKLLQFQQAYQASAKMLQVAQGIFDSVVQAVGR</sequence>
<proteinExistence type="inferred from homology"/>
<keyword evidence="11" id="KW-0282">Flagellum</keyword>
<dbReference type="PANTHER" id="PTHR30033">
    <property type="entry name" value="FLAGELLAR HOOK-ASSOCIATED PROTEIN 1"/>
    <property type="match status" value="1"/>
</dbReference>
<evidence type="ECO:0000256" key="2">
    <source>
        <dbReference type="ARBA" id="ARBA00004613"/>
    </source>
</evidence>
<dbReference type="HOGENOM" id="CLU_012762_0_0_4"/>
<organism evidence="11 12">
    <name type="scientific">Comamonas testosteroni TK102</name>
    <dbReference type="NCBI Taxonomy" id="1392005"/>
    <lineage>
        <taxon>Bacteria</taxon>
        <taxon>Pseudomonadati</taxon>
        <taxon>Pseudomonadota</taxon>
        <taxon>Betaproteobacteria</taxon>
        <taxon>Burkholderiales</taxon>
        <taxon>Comamonadaceae</taxon>
        <taxon>Comamonas</taxon>
    </lineage>
</organism>
<keyword evidence="11" id="KW-0966">Cell projection</keyword>
<dbReference type="PANTHER" id="PTHR30033:SF1">
    <property type="entry name" value="FLAGELLAR HOOK-ASSOCIATED PROTEIN 1"/>
    <property type="match status" value="1"/>
</dbReference>
<dbReference type="PRINTS" id="PR01005">
    <property type="entry name" value="FLGHOOKAP1"/>
</dbReference>
<feature type="domain" description="Flagellar basal-body/hook protein C-terminal" evidence="8">
    <location>
        <begin position="617"/>
        <end position="655"/>
    </location>
</feature>
<evidence type="ECO:0000256" key="3">
    <source>
        <dbReference type="ARBA" id="ARBA00009677"/>
    </source>
</evidence>
<evidence type="ECO:0000259" key="9">
    <source>
        <dbReference type="Pfam" id="PF21158"/>
    </source>
</evidence>
<accession>A0A076PIT8</accession>
<comment type="subcellular location">
    <subcellularLocation>
        <location evidence="1">Bacterial flagellum</location>
    </subcellularLocation>
    <subcellularLocation>
        <location evidence="2">Secreted</location>
    </subcellularLocation>
</comment>
<dbReference type="GO" id="GO:0044780">
    <property type="term" value="P:bacterial-type flagellum assembly"/>
    <property type="evidence" value="ECO:0007669"/>
    <property type="project" value="InterPro"/>
</dbReference>
<evidence type="ECO:0000256" key="5">
    <source>
        <dbReference type="ARBA" id="ARBA00022525"/>
    </source>
</evidence>
<dbReference type="SUPFAM" id="SSF64518">
    <property type="entry name" value="Phase 1 flagellin"/>
    <property type="match status" value="1"/>
</dbReference>
<dbReference type="Gene3D" id="1.20.1330.10">
    <property type="entry name" value="f41 fragment of flagellin, N-terminal domain"/>
    <property type="match status" value="1"/>
</dbReference>
<dbReference type="Pfam" id="PF00460">
    <property type="entry name" value="Flg_bb_rod"/>
    <property type="match status" value="1"/>
</dbReference>
<dbReference type="InterPro" id="IPR010930">
    <property type="entry name" value="Flg_bb/hook_C_dom"/>
</dbReference>
<evidence type="ECO:0000313" key="12">
    <source>
        <dbReference type="Proteomes" id="UP000028782"/>
    </source>
</evidence>
<reference evidence="11 12" key="1">
    <citation type="journal article" date="2014" name="Genome Announc.">
        <title>Complete Genome Sequence of Polychlorinated Biphenyl Degrader Comamonas testosteroni TK102 (NBRC 109938).</title>
        <authorList>
            <person name="Fukuda K."/>
            <person name="Hosoyama A."/>
            <person name="Tsuchikane K."/>
            <person name="Ohji S."/>
            <person name="Yamazoe A."/>
            <person name="Fujita N."/>
            <person name="Shintani M."/>
            <person name="Kimbara K."/>
        </authorList>
    </citation>
    <scope>NUCLEOTIDE SEQUENCE [LARGE SCALE GENOMIC DNA]</scope>
    <source>
        <strain evidence="11">TK102</strain>
    </source>
</reference>
<dbReference type="RefSeq" id="WP_043370689.1">
    <property type="nucleotide sequence ID" value="NZ_CP006704.1"/>
</dbReference>
<evidence type="ECO:0000259" key="10">
    <source>
        <dbReference type="Pfam" id="PF22638"/>
    </source>
</evidence>
<feature type="domain" description="Flagellar hook-associated protein FlgK helical" evidence="10">
    <location>
        <begin position="91"/>
        <end position="327"/>
    </location>
</feature>
<evidence type="ECO:0000259" key="8">
    <source>
        <dbReference type="Pfam" id="PF06429"/>
    </source>
</evidence>
<feature type="domain" description="Flagellar basal body rod protein N-terminal" evidence="7">
    <location>
        <begin position="4"/>
        <end position="33"/>
    </location>
</feature>
<keyword evidence="5" id="KW-0964">Secreted</keyword>
<dbReference type="NCBIfam" id="TIGR02492">
    <property type="entry name" value="flgK_ends"/>
    <property type="match status" value="1"/>
</dbReference>
<dbReference type="InterPro" id="IPR053927">
    <property type="entry name" value="FlgK_helical"/>
</dbReference>